<proteinExistence type="predicted"/>
<dbReference type="Proteomes" id="UP000230821">
    <property type="component" value="Unassembled WGS sequence"/>
</dbReference>
<reference evidence="1 2" key="1">
    <citation type="submission" date="2017-10" db="EMBL/GenBank/DDBJ databases">
        <title>Novel microbial diversity and functional potential in the marine mammal oral microbiome.</title>
        <authorList>
            <person name="Dudek N.K."/>
            <person name="Sun C.L."/>
            <person name="Burstein D."/>
            <person name="Kantor R.S."/>
            <person name="Aliaga Goltsman D.S."/>
            <person name="Bik E.M."/>
            <person name="Thomas B.C."/>
            <person name="Banfield J.F."/>
            <person name="Relman D.A."/>
        </authorList>
    </citation>
    <scope>NUCLEOTIDE SEQUENCE [LARGE SCALE GENOMIC DNA]</scope>
    <source>
        <strain evidence="1">DOLJORAL78_47_16</strain>
    </source>
</reference>
<sequence>MVNGLKKQLEYRMLRSMESIYASQGTSKPDLPWKSFSITWRQNQRKGSIAPDLLISLLLSIGMPFLRPAAARSDD</sequence>
<dbReference type="EMBL" id="PDSK01000132">
    <property type="protein sequence ID" value="PIE31700.1"/>
    <property type="molecule type" value="Genomic_DNA"/>
</dbReference>
<dbReference type="AlphaFoldDB" id="A0A2G6K8L0"/>
<comment type="caution">
    <text evidence="1">The sequence shown here is derived from an EMBL/GenBank/DDBJ whole genome shotgun (WGS) entry which is preliminary data.</text>
</comment>
<evidence type="ECO:0000313" key="2">
    <source>
        <dbReference type="Proteomes" id="UP000230821"/>
    </source>
</evidence>
<organism evidence="1 2">
    <name type="scientific">candidate division KSB3 bacterium</name>
    <dbReference type="NCBI Taxonomy" id="2044937"/>
    <lineage>
        <taxon>Bacteria</taxon>
        <taxon>candidate division KSB3</taxon>
    </lineage>
</organism>
<name>A0A2G6K8L0_9BACT</name>
<evidence type="ECO:0000313" key="1">
    <source>
        <dbReference type="EMBL" id="PIE31700.1"/>
    </source>
</evidence>
<accession>A0A2G6K8L0</accession>
<gene>
    <name evidence="1" type="ORF">CSA56_17545</name>
</gene>
<protein>
    <submittedName>
        <fullName evidence="1">Uncharacterized protein</fullName>
    </submittedName>
</protein>